<dbReference type="InterPro" id="IPR050750">
    <property type="entry name" value="C5-MTase"/>
</dbReference>
<dbReference type="PANTHER" id="PTHR46098:SF1">
    <property type="entry name" value="TRNA (CYTOSINE(38)-C(5))-METHYLTRANSFERASE"/>
    <property type="match status" value="1"/>
</dbReference>
<keyword evidence="2 6" id="KW-0489">Methyltransferase</keyword>
<evidence type="ECO:0000256" key="4">
    <source>
        <dbReference type="ARBA" id="ARBA00022691"/>
    </source>
</evidence>
<dbReference type="GO" id="GO:0009307">
    <property type="term" value="P:DNA restriction-modification system"/>
    <property type="evidence" value="ECO:0007669"/>
    <property type="project" value="UniProtKB-KW"/>
</dbReference>
<evidence type="ECO:0000256" key="5">
    <source>
        <dbReference type="ARBA" id="ARBA00022747"/>
    </source>
</evidence>
<dbReference type="Gene3D" id="3.90.120.10">
    <property type="entry name" value="DNA Methylase, subunit A, domain 2"/>
    <property type="match status" value="1"/>
</dbReference>
<dbReference type="Gene3D" id="3.40.50.150">
    <property type="entry name" value="Vaccinia Virus protein VP39"/>
    <property type="match status" value="1"/>
</dbReference>
<sequence>MSTRTLVRATEVVEQPVGYRQPTVPWNGLTVTDLFCGAGGSSSGLVEAGFKVVIAANHWAKAIESHQINHPETDHSQADISQVDPRYFPRTHVLWGSPECTNHSIAKGIKRHRQTELALFELDGTRPQEDEAANRSRATMWDIPRFAEHHRYMAIILENVVDAAKWDQFPAWQLAMESLGYRLQFVWLNSMHAQIGGMPAPQSRDRMYIVMWRADLTQGKKIKAPNIGKWTRPMALCLEHGEIQAVQAFKKKEQWGRYRAQYLYRCPECWAVVEPGWLPASSIIDWTIPAQRIGDRDKPLAEKTRERIRRGIERHWAPIIAKAAGNTYDGITTGSNYLRVNGTDEPMPVQTGSAEHGLAVPPFVMTNNHANRARTVDETLPTMTTATAQALIMNIVSGADDSRVRPASDVLPSIVAGGTHASLLVPVEGREGKVAALASDPLRTQSTRNETGLLVPYYSTGTARPTSAPMGTVTTADREALVIPMRNHGVAKPASHPIDTVSAEGNHHALVMRNNLGGAEMSTPVTEPLRTLTTGGHQSLLDPSEPISLDVDDAGFRMLEPHEIQMGMGFAPDYHLVGSKRDKVKQAGNAVTPPAARDLGHAVAEFLLAVAA</sequence>
<evidence type="ECO:0000313" key="8">
    <source>
        <dbReference type="Proteomes" id="UP000680132"/>
    </source>
</evidence>
<dbReference type="SUPFAM" id="SSF53335">
    <property type="entry name" value="S-adenosyl-L-methionine-dependent methyltransferases"/>
    <property type="match status" value="1"/>
</dbReference>
<keyword evidence="3 6" id="KW-0808">Transferase</keyword>
<evidence type="ECO:0000256" key="1">
    <source>
        <dbReference type="ARBA" id="ARBA00011975"/>
    </source>
</evidence>
<dbReference type="AlphaFoldDB" id="A0A939QIX6"/>
<dbReference type="GO" id="GO:0032259">
    <property type="term" value="P:methylation"/>
    <property type="evidence" value="ECO:0007669"/>
    <property type="project" value="UniProtKB-KW"/>
</dbReference>
<evidence type="ECO:0000256" key="3">
    <source>
        <dbReference type="ARBA" id="ARBA00022679"/>
    </source>
</evidence>
<dbReference type="Pfam" id="PF00145">
    <property type="entry name" value="DNA_methylase"/>
    <property type="match status" value="1"/>
</dbReference>
<keyword evidence="8" id="KW-1185">Reference proteome</keyword>
<name>A0A939QIX6_9MICO</name>
<dbReference type="InterPro" id="IPR001525">
    <property type="entry name" value="C5_MeTfrase"/>
</dbReference>
<comment type="caution">
    <text evidence="7">The sequence shown here is derived from an EMBL/GenBank/DDBJ whole genome shotgun (WGS) entry which is preliminary data.</text>
</comment>
<dbReference type="RefSeq" id="WP_208503066.1">
    <property type="nucleotide sequence ID" value="NZ_JAGFOA010000003.1"/>
</dbReference>
<dbReference type="InterPro" id="IPR029063">
    <property type="entry name" value="SAM-dependent_MTases_sf"/>
</dbReference>
<feature type="active site" evidence="6">
    <location>
        <position position="100"/>
    </location>
</feature>
<dbReference type="PANTHER" id="PTHR46098">
    <property type="entry name" value="TRNA (CYTOSINE(38)-C(5))-METHYLTRANSFERASE"/>
    <property type="match status" value="1"/>
</dbReference>
<evidence type="ECO:0000256" key="6">
    <source>
        <dbReference type="PROSITE-ProRule" id="PRU01016"/>
    </source>
</evidence>
<dbReference type="Proteomes" id="UP000680132">
    <property type="component" value="Unassembled WGS sequence"/>
</dbReference>
<proteinExistence type="inferred from homology"/>
<reference evidence="7" key="1">
    <citation type="submission" date="2021-03" db="EMBL/GenBank/DDBJ databases">
        <title>Microbacterium sp. nov., a novel actinobacterium isolated from cow dung.</title>
        <authorList>
            <person name="Zhang L."/>
        </authorList>
    </citation>
    <scope>NUCLEOTIDE SEQUENCE</scope>
    <source>
        <strain evidence="7">NEAU-LLB</strain>
    </source>
</reference>
<evidence type="ECO:0000256" key="2">
    <source>
        <dbReference type="ARBA" id="ARBA00022603"/>
    </source>
</evidence>
<keyword evidence="4 6" id="KW-0949">S-adenosyl-L-methionine</keyword>
<comment type="similarity">
    <text evidence="6">Belongs to the class I-like SAM-binding methyltransferase superfamily. C5-methyltransferase family.</text>
</comment>
<dbReference type="GO" id="GO:0003886">
    <property type="term" value="F:DNA (cytosine-5-)-methyltransferase activity"/>
    <property type="evidence" value="ECO:0007669"/>
    <property type="project" value="UniProtKB-EC"/>
</dbReference>
<evidence type="ECO:0000313" key="7">
    <source>
        <dbReference type="EMBL" id="MBO3663708.1"/>
    </source>
</evidence>
<dbReference type="PRINTS" id="PR00105">
    <property type="entry name" value="C5METTRFRASE"/>
</dbReference>
<dbReference type="PROSITE" id="PS51679">
    <property type="entry name" value="SAM_MT_C5"/>
    <property type="match status" value="1"/>
</dbReference>
<keyword evidence="5" id="KW-0680">Restriction system</keyword>
<gene>
    <name evidence="7" type="ORF">J5V96_09290</name>
</gene>
<accession>A0A939QIX6</accession>
<protein>
    <recommendedName>
        <fullName evidence="1">DNA (cytosine-5-)-methyltransferase</fullName>
        <ecNumber evidence="1">2.1.1.37</ecNumber>
    </recommendedName>
</protein>
<dbReference type="EC" id="2.1.1.37" evidence="1"/>
<organism evidence="7 8">
    <name type="scientific">Microbacterium stercoris</name>
    <dbReference type="NCBI Taxonomy" id="2820289"/>
    <lineage>
        <taxon>Bacteria</taxon>
        <taxon>Bacillati</taxon>
        <taxon>Actinomycetota</taxon>
        <taxon>Actinomycetes</taxon>
        <taxon>Micrococcales</taxon>
        <taxon>Microbacteriaceae</taxon>
        <taxon>Microbacterium</taxon>
    </lineage>
</organism>
<dbReference type="EMBL" id="JAGFOA010000003">
    <property type="protein sequence ID" value="MBO3663708.1"/>
    <property type="molecule type" value="Genomic_DNA"/>
</dbReference>